<dbReference type="GO" id="GO:0003677">
    <property type="term" value="F:DNA binding"/>
    <property type="evidence" value="ECO:0007669"/>
    <property type="project" value="UniProtKB-KW"/>
</dbReference>
<feature type="region of interest" description="Disordered" evidence="6">
    <location>
        <begin position="164"/>
        <end position="188"/>
    </location>
</feature>
<name>A0A4D6KZS5_VIGUN</name>
<dbReference type="InterPro" id="IPR044787">
    <property type="entry name" value="HHO5-like"/>
</dbReference>
<dbReference type="GO" id="GO:0005634">
    <property type="term" value="C:nucleus"/>
    <property type="evidence" value="ECO:0007669"/>
    <property type="project" value="UniProtKB-SubCell"/>
</dbReference>
<evidence type="ECO:0000313" key="9">
    <source>
        <dbReference type="Proteomes" id="UP000501690"/>
    </source>
</evidence>
<evidence type="ECO:0000256" key="3">
    <source>
        <dbReference type="ARBA" id="ARBA00023125"/>
    </source>
</evidence>
<evidence type="ECO:0000256" key="5">
    <source>
        <dbReference type="ARBA" id="ARBA00023242"/>
    </source>
</evidence>
<dbReference type="InterPro" id="IPR006447">
    <property type="entry name" value="Myb_dom_plants"/>
</dbReference>
<sequence>MEPSLDLSLAFVPGRTVRQILGEVARSEDGSRRMATLQDFLKKLEDEKRKIESFKRELPLCMVLVNDAITKLKEEINGGVRMQEEPVVEEYMPLLKTNSEGSETLNMGKERSNMKNWMNSVRLWNVESKPVNFYFRNYYIAHIHGHNQSSHDIRLRILTEEDDRCVPDNPNQPENETNKSRGAAPALNGNNCVLKTVMSEDKGVSQVPSLGLRRPVFELNHRKTESGNEHGSSLITTSSLERKGQAQPQQNPRKQRRCWSPELHRRFVDALQQLGGPQVATPKQIRELMQVVGLTNDEVKSHLQKYRLHFRRPQVSSVELANGGLCLVVEEKCGDNNKSKGNLSQSGSPQGPLFLGGSGRNSMETEEDEQSDCHNWKSGFHHQPEAEPL</sequence>
<dbReference type="SUPFAM" id="SSF46689">
    <property type="entry name" value="Homeodomain-like"/>
    <property type="match status" value="1"/>
</dbReference>
<evidence type="ECO:0000256" key="2">
    <source>
        <dbReference type="ARBA" id="ARBA00023015"/>
    </source>
</evidence>
<feature type="region of interest" description="Disordered" evidence="6">
    <location>
        <begin position="337"/>
        <end position="389"/>
    </location>
</feature>
<keyword evidence="9" id="KW-1185">Reference proteome</keyword>
<dbReference type="InterPro" id="IPR009057">
    <property type="entry name" value="Homeodomain-like_sf"/>
</dbReference>
<protein>
    <submittedName>
        <fullName evidence="8">Two-component response regulator ARR-B family</fullName>
    </submittedName>
</protein>
<dbReference type="EMBL" id="CP039346">
    <property type="protein sequence ID" value="QCD81669.1"/>
    <property type="molecule type" value="Genomic_DNA"/>
</dbReference>
<evidence type="ECO:0000256" key="4">
    <source>
        <dbReference type="ARBA" id="ARBA00023163"/>
    </source>
</evidence>
<dbReference type="Gene3D" id="1.10.10.60">
    <property type="entry name" value="Homeodomain-like"/>
    <property type="match status" value="1"/>
</dbReference>
<feature type="region of interest" description="Disordered" evidence="6">
    <location>
        <begin position="221"/>
        <end position="258"/>
    </location>
</feature>
<evidence type="ECO:0000313" key="8">
    <source>
        <dbReference type="EMBL" id="QCD81669.1"/>
    </source>
</evidence>
<feature type="compositionally biased region" description="Polar residues" evidence="6">
    <location>
        <begin position="339"/>
        <end position="349"/>
    </location>
</feature>
<keyword evidence="4" id="KW-0804">Transcription</keyword>
<dbReference type="InterPro" id="IPR058673">
    <property type="entry name" value="HHO5-like_N"/>
</dbReference>
<feature type="domain" description="HTH myb-type" evidence="7">
    <location>
        <begin position="251"/>
        <end position="311"/>
    </location>
</feature>
<reference evidence="8 9" key="1">
    <citation type="submission" date="2019-04" db="EMBL/GenBank/DDBJ databases">
        <title>An improved genome assembly and genetic linkage map for asparagus bean, Vigna unguiculata ssp. sesquipedialis.</title>
        <authorList>
            <person name="Xia Q."/>
            <person name="Zhang R."/>
            <person name="Dong Y."/>
        </authorList>
    </citation>
    <scope>NUCLEOTIDE SEQUENCE [LARGE SCALE GENOMIC DNA]</scope>
    <source>
        <tissue evidence="8">Leaf</tissue>
    </source>
</reference>
<gene>
    <name evidence="8" type="ORF">DEO72_LG2g1999</name>
</gene>
<keyword evidence="3" id="KW-0238">DNA-binding</keyword>
<dbReference type="PANTHER" id="PTHR31003:SF3">
    <property type="entry name" value="HOMEODOMAIN-LIKE SUPERFAMILY PROTEIN-RELATED"/>
    <property type="match status" value="1"/>
</dbReference>
<dbReference type="PROSITE" id="PS51294">
    <property type="entry name" value="HTH_MYB"/>
    <property type="match status" value="1"/>
</dbReference>
<dbReference type="PANTHER" id="PTHR31003">
    <property type="entry name" value="MYB FAMILY TRANSCRIPTION FACTOR"/>
    <property type="match status" value="1"/>
</dbReference>
<evidence type="ECO:0000256" key="6">
    <source>
        <dbReference type="SAM" id="MobiDB-lite"/>
    </source>
</evidence>
<keyword evidence="5" id="KW-0539">Nucleus</keyword>
<comment type="subcellular location">
    <subcellularLocation>
        <location evidence="1">Nucleus</location>
    </subcellularLocation>
</comment>
<keyword evidence="2" id="KW-0805">Transcription regulation</keyword>
<dbReference type="NCBIfam" id="TIGR01557">
    <property type="entry name" value="myb_SHAQKYF"/>
    <property type="match status" value="1"/>
</dbReference>
<dbReference type="Proteomes" id="UP000501690">
    <property type="component" value="Linkage Group LG2"/>
</dbReference>
<proteinExistence type="predicted"/>
<dbReference type="InterPro" id="IPR001005">
    <property type="entry name" value="SANT/Myb"/>
</dbReference>
<dbReference type="FunFam" id="1.10.10.60:FF:000002">
    <property type="entry name" value="Myb family transcription factor"/>
    <property type="match status" value="1"/>
</dbReference>
<dbReference type="GO" id="GO:0003700">
    <property type="term" value="F:DNA-binding transcription factor activity"/>
    <property type="evidence" value="ECO:0007669"/>
    <property type="project" value="InterPro"/>
</dbReference>
<dbReference type="Pfam" id="PF26575">
    <property type="entry name" value="HHO5_N"/>
    <property type="match status" value="1"/>
</dbReference>
<organism evidence="8 9">
    <name type="scientific">Vigna unguiculata</name>
    <name type="common">Cowpea</name>
    <dbReference type="NCBI Taxonomy" id="3917"/>
    <lineage>
        <taxon>Eukaryota</taxon>
        <taxon>Viridiplantae</taxon>
        <taxon>Streptophyta</taxon>
        <taxon>Embryophyta</taxon>
        <taxon>Tracheophyta</taxon>
        <taxon>Spermatophyta</taxon>
        <taxon>Magnoliopsida</taxon>
        <taxon>eudicotyledons</taxon>
        <taxon>Gunneridae</taxon>
        <taxon>Pentapetalae</taxon>
        <taxon>rosids</taxon>
        <taxon>fabids</taxon>
        <taxon>Fabales</taxon>
        <taxon>Fabaceae</taxon>
        <taxon>Papilionoideae</taxon>
        <taxon>50 kb inversion clade</taxon>
        <taxon>NPAAA clade</taxon>
        <taxon>indigoferoid/millettioid clade</taxon>
        <taxon>Phaseoleae</taxon>
        <taxon>Vigna</taxon>
    </lineage>
</organism>
<accession>A0A4D6KZS5</accession>
<evidence type="ECO:0000259" key="7">
    <source>
        <dbReference type="PROSITE" id="PS51294"/>
    </source>
</evidence>
<evidence type="ECO:0000256" key="1">
    <source>
        <dbReference type="ARBA" id="ARBA00004123"/>
    </source>
</evidence>
<feature type="compositionally biased region" description="Polar residues" evidence="6">
    <location>
        <begin position="229"/>
        <end position="239"/>
    </location>
</feature>
<dbReference type="InterPro" id="IPR017930">
    <property type="entry name" value="Myb_dom"/>
</dbReference>
<dbReference type="Pfam" id="PF00249">
    <property type="entry name" value="Myb_DNA-binding"/>
    <property type="match status" value="1"/>
</dbReference>
<dbReference type="AlphaFoldDB" id="A0A4D6KZS5"/>